<name>A0A834GAH7_RHOSS</name>
<feature type="transmembrane region" description="Helical" evidence="1">
    <location>
        <begin position="61"/>
        <end position="85"/>
    </location>
</feature>
<dbReference type="AlphaFoldDB" id="A0A834GAH7"/>
<evidence type="ECO:0000256" key="1">
    <source>
        <dbReference type="SAM" id="Phobius"/>
    </source>
</evidence>
<comment type="caution">
    <text evidence="2">The sequence shown here is derived from an EMBL/GenBank/DDBJ whole genome shotgun (WGS) entry which is preliminary data.</text>
</comment>
<keyword evidence="1" id="KW-1133">Transmembrane helix</keyword>
<protein>
    <submittedName>
        <fullName evidence="2">Uncharacterized protein</fullName>
    </submittedName>
</protein>
<gene>
    <name evidence="2" type="ORF">RHSIM_Rhsim11G0053700</name>
</gene>
<keyword evidence="1" id="KW-0472">Membrane</keyword>
<accession>A0A834GAH7</accession>
<dbReference type="Proteomes" id="UP000626092">
    <property type="component" value="Unassembled WGS sequence"/>
</dbReference>
<evidence type="ECO:0000313" key="3">
    <source>
        <dbReference type="Proteomes" id="UP000626092"/>
    </source>
</evidence>
<reference evidence="2" key="1">
    <citation type="submission" date="2019-11" db="EMBL/GenBank/DDBJ databases">
        <authorList>
            <person name="Liu Y."/>
            <person name="Hou J."/>
            <person name="Li T.-Q."/>
            <person name="Guan C.-H."/>
            <person name="Wu X."/>
            <person name="Wu H.-Z."/>
            <person name="Ling F."/>
            <person name="Zhang R."/>
            <person name="Shi X.-G."/>
            <person name="Ren J.-P."/>
            <person name="Chen E.-F."/>
            <person name="Sun J.-M."/>
        </authorList>
    </citation>
    <scope>NUCLEOTIDE SEQUENCE</scope>
    <source>
        <strain evidence="2">Adult_tree_wgs_1</strain>
        <tissue evidence="2">Leaves</tissue>
    </source>
</reference>
<evidence type="ECO:0000313" key="2">
    <source>
        <dbReference type="EMBL" id="KAF7127731.1"/>
    </source>
</evidence>
<dbReference type="PANTHER" id="PTHR47652">
    <property type="entry name" value="MITOCHONDRIAL IMPORT INNER MEMBRANE TRANSLOCASE SUBUNIT TIM44"/>
    <property type="match status" value="1"/>
</dbReference>
<keyword evidence="1" id="KW-0812">Transmembrane</keyword>
<keyword evidence="3" id="KW-1185">Reference proteome</keyword>
<proteinExistence type="predicted"/>
<organism evidence="2 3">
    <name type="scientific">Rhododendron simsii</name>
    <name type="common">Sims's rhododendron</name>
    <dbReference type="NCBI Taxonomy" id="118357"/>
    <lineage>
        <taxon>Eukaryota</taxon>
        <taxon>Viridiplantae</taxon>
        <taxon>Streptophyta</taxon>
        <taxon>Embryophyta</taxon>
        <taxon>Tracheophyta</taxon>
        <taxon>Spermatophyta</taxon>
        <taxon>Magnoliopsida</taxon>
        <taxon>eudicotyledons</taxon>
        <taxon>Gunneridae</taxon>
        <taxon>Pentapetalae</taxon>
        <taxon>asterids</taxon>
        <taxon>Ericales</taxon>
        <taxon>Ericaceae</taxon>
        <taxon>Ericoideae</taxon>
        <taxon>Rhodoreae</taxon>
        <taxon>Rhododendron</taxon>
    </lineage>
</organism>
<dbReference type="EMBL" id="WJXA01000011">
    <property type="protein sequence ID" value="KAF7127731.1"/>
    <property type="molecule type" value="Genomic_DNA"/>
</dbReference>
<dbReference type="OrthoDB" id="1641132at2759"/>
<dbReference type="PANTHER" id="PTHR47652:SF3">
    <property type="entry name" value="MITOCHONDRIAL IMPORT INNER MEMBRANE TRANSLOCASE SUBUNIT TIM44"/>
    <property type="match status" value="1"/>
</dbReference>
<sequence length="168" mass="18708">MVYAVSPRAVELAAGVVHLLGFAAAYGMCLCVTFVSSYVLAGGYGQATVRGGTEKRMLANYISVEVFLGYNLLVSLLMVLFNLLYLEPRATKVDNTGICGDDCEDEVGKGRRARKREYRPVVQTPPRRLLFPRKGEEERLLSLNLAVNRQLTVQPYRPMVQTPPRLLL</sequence>
<feature type="transmembrane region" description="Helical" evidence="1">
    <location>
        <begin position="12"/>
        <end position="41"/>
    </location>
</feature>